<dbReference type="EMBL" id="ANIZ01001815">
    <property type="protein sequence ID" value="ETI44624.1"/>
    <property type="molecule type" value="Genomic_DNA"/>
</dbReference>
<reference evidence="2 3" key="1">
    <citation type="submission" date="2013-11" db="EMBL/GenBank/DDBJ databases">
        <title>The Genome Sequence of Phytophthora parasitica P1569.</title>
        <authorList>
            <consortium name="The Broad Institute Genomics Platform"/>
            <person name="Russ C."/>
            <person name="Tyler B."/>
            <person name="Panabieres F."/>
            <person name="Shan W."/>
            <person name="Tripathy S."/>
            <person name="Grunwald N."/>
            <person name="Machado M."/>
            <person name="Johnson C.S."/>
            <person name="Arredondo F."/>
            <person name="Hong C."/>
            <person name="Coffey M."/>
            <person name="Young S.K."/>
            <person name="Zeng Q."/>
            <person name="Gargeya S."/>
            <person name="Fitzgerald M."/>
            <person name="Abouelleil A."/>
            <person name="Alvarado L."/>
            <person name="Chapman S.B."/>
            <person name="Gainer-Dewar J."/>
            <person name="Goldberg J."/>
            <person name="Griggs A."/>
            <person name="Gujja S."/>
            <person name="Hansen M."/>
            <person name="Howarth C."/>
            <person name="Imamovic A."/>
            <person name="Ireland A."/>
            <person name="Larimer J."/>
            <person name="McCowan C."/>
            <person name="Murphy C."/>
            <person name="Pearson M."/>
            <person name="Poon T.W."/>
            <person name="Priest M."/>
            <person name="Roberts A."/>
            <person name="Saif S."/>
            <person name="Shea T."/>
            <person name="Sykes S."/>
            <person name="Wortman J."/>
            <person name="Nusbaum C."/>
            <person name="Birren B."/>
        </authorList>
    </citation>
    <scope>NUCLEOTIDE SEQUENCE [LARGE SCALE GENOMIC DNA]</scope>
    <source>
        <strain evidence="2 3">P1569</strain>
    </source>
</reference>
<dbReference type="HOGENOM" id="CLU_1809973_0_0_1"/>
<keyword evidence="3" id="KW-1185">Reference proteome</keyword>
<protein>
    <recommendedName>
        <fullName evidence="4">RxLR effector protein</fullName>
    </recommendedName>
</protein>
<name>V9EZC2_PHYNI</name>
<sequence length="143" mass="16859">MVSILKDCYEEPLRTPPERRKEAYPPSSHRCKRRFGPRLGSQMTTSRRLKGLQGNALKAYIEWFMRETGKKDGVFSRSTHFVWKQLELEKVPLDELLKNSAYEMYIRYASRYDNHLFESLQKGERLVIVTKGGKNEMHTKMSI</sequence>
<accession>V9EZC2</accession>
<evidence type="ECO:0000313" key="3">
    <source>
        <dbReference type="Proteomes" id="UP000018721"/>
    </source>
</evidence>
<dbReference type="Proteomes" id="UP000018721">
    <property type="component" value="Unassembled WGS sequence"/>
</dbReference>
<evidence type="ECO:0000256" key="1">
    <source>
        <dbReference type="SAM" id="MobiDB-lite"/>
    </source>
</evidence>
<feature type="region of interest" description="Disordered" evidence="1">
    <location>
        <begin position="16"/>
        <end position="39"/>
    </location>
</feature>
<evidence type="ECO:0008006" key="4">
    <source>
        <dbReference type="Google" id="ProtNLM"/>
    </source>
</evidence>
<comment type="caution">
    <text evidence="2">The sequence shown here is derived from an EMBL/GenBank/DDBJ whole genome shotgun (WGS) entry which is preliminary data.</text>
</comment>
<evidence type="ECO:0000313" key="2">
    <source>
        <dbReference type="EMBL" id="ETI44624.1"/>
    </source>
</evidence>
<proteinExistence type="predicted"/>
<organism evidence="2 3">
    <name type="scientific">Phytophthora nicotianae P1569</name>
    <dbReference type="NCBI Taxonomy" id="1317065"/>
    <lineage>
        <taxon>Eukaryota</taxon>
        <taxon>Sar</taxon>
        <taxon>Stramenopiles</taxon>
        <taxon>Oomycota</taxon>
        <taxon>Peronosporomycetes</taxon>
        <taxon>Peronosporales</taxon>
        <taxon>Peronosporaceae</taxon>
        <taxon>Phytophthora</taxon>
    </lineage>
</organism>
<gene>
    <name evidence="2" type="ORF">F443_10700</name>
</gene>
<dbReference type="AlphaFoldDB" id="V9EZC2"/>